<protein>
    <submittedName>
        <fullName evidence="1">Uncharacterized protein</fullName>
    </submittedName>
</protein>
<dbReference type="AlphaFoldDB" id="A0A5B7K111"/>
<dbReference type="Proteomes" id="UP000324222">
    <property type="component" value="Unassembled WGS sequence"/>
</dbReference>
<dbReference type="EMBL" id="VSRR010123533">
    <property type="protein sequence ID" value="MPD00576.1"/>
    <property type="molecule type" value="Genomic_DNA"/>
</dbReference>
<reference evidence="1 2" key="1">
    <citation type="submission" date="2019-05" db="EMBL/GenBank/DDBJ databases">
        <title>Another draft genome of Portunus trituberculatus and its Hox gene families provides insights of decapod evolution.</title>
        <authorList>
            <person name="Jeong J.-H."/>
            <person name="Song I."/>
            <person name="Kim S."/>
            <person name="Choi T."/>
            <person name="Kim D."/>
            <person name="Ryu S."/>
            <person name="Kim W."/>
        </authorList>
    </citation>
    <scope>NUCLEOTIDE SEQUENCE [LARGE SCALE GENOMIC DNA]</scope>
    <source>
        <tissue evidence="1">Muscle</tissue>
    </source>
</reference>
<accession>A0A5B7K111</accession>
<name>A0A5B7K111_PORTR</name>
<organism evidence="1 2">
    <name type="scientific">Portunus trituberculatus</name>
    <name type="common">Swimming crab</name>
    <name type="synonym">Neptunus trituberculatus</name>
    <dbReference type="NCBI Taxonomy" id="210409"/>
    <lineage>
        <taxon>Eukaryota</taxon>
        <taxon>Metazoa</taxon>
        <taxon>Ecdysozoa</taxon>
        <taxon>Arthropoda</taxon>
        <taxon>Crustacea</taxon>
        <taxon>Multicrustacea</taxon>
        <taxon>Malacostraca</taxon>
        <taxon>Eumalacostraca</taxon>
        <taxon>Eucarida</taxon>
        <taxon>Decapoda</taxon>
        <taxon>Pleocyemata</taxon>
        <taxon>Brachyura</taxon>
        <taxon>Eubrachyura</taxon>
        <taxon>Portunoidea</taxon>
        <taxon>Portunidae</taxon>
        <taxon>Portuninae</taxon>
        <taxon>Portunus</taxon>
    </lineage>
</organism>
<gene>
    <name evidence="1" type="ORF">E2C01_096056</name>
</gene>
<evidence type="ECO:0000313" key="1">
    <source>
        <dbReference type="EMBL" id="MPD00576.1"/>
    </source>
</evidence>
<comment type="caution">
    <text evidence="1">The sequence shown here is derived from an EMBL/GenBank/DDBJ whole genome shotgun (WGS) entry which is preliminary data.</text>
</comment>
<proteinExistence type="predicted"/>
<evidence type="ECO:0000313" key="2">
    <source>
        <dbReference type="Proteomes" id="UP000324222"/>
    </source>
</evidence>
<keyword evidence="2" id="KW-1185">Reference proteome</keyword>
<sequence>MAWRSTFLPRTPEGVIDNKIRRGRRGRSFRLAAAEQAGRSAVATEASWRRTLLSGLSRLTMLMAWREEAMQGMKAMKRRRKWR</sequence>